<dbReference type="Pfam" id="PF04542">
    <property type="entry name" value="Sigma70_r2"/>
    <property type="match status" value="1"/>
</dbReference>
<evidence type="ECO:0000259" key="3">
    <source>
        <dbReference type="Pfam" id="PF04542"/>
    </source>
</evidence>
<dbReference type="InterPro" id="IPR052704">
    <property type="entry name" value="ECF_Sigma-70_Domain"/>
</dbReference>
<dbReference type="PANTHER" id="PTHR30173:SF43">
    <property type="entry name" value="ECF RNA POLYMERASE SIGMA FACTOR SIGI-RELATED"/>
    <property type="match status" value="1"/>
</dbReference>
<evidence type="ECO:0000313" key="5">
    <source>
        <dbReference type="EMBL" id="SDW90033.1"/>
    </source>
</evidence>
<name>A0A1H2XAV6_9RHOB</name>
<evidence type="ECO:0000256" key="2">
    <source>
        <dbReference type="SAM" id="MobiDB-lite"/>
    </source>
</evidence>
<feature type="compositionally biased region" description="Pro residues" evidence="2">
    <location>
        <begin position="116"/>
        <end position="136"/>
    </location>
</feature>
<keyword evidence="6" id="KW-1185">Reference proteome</keyword>
<proteinExistence type="predicted"/>
<dbReference type="Gene3D" id="1.10.1740.10">
    <property type="match status" value="1"/>
</dbReference>
<dbReference type="GO" id="GO:0006352">
    <property type="term" value="P:DNA-templated transcription initiation"/>
    <property type="evidence" value="ECO:0007669"/>
    <property type="project" value="InterPro"/>
</dbReference>
<protein>
    <submittedName>
        <fullName evidence="5">RNA polymerase sigma-70 factor, ECF subfamily</fullName>
    </submittedName>
</protein>
<reference evidence="5 6" key="1">
    <citation type="submission" date="2016-10" db="EMBL/GenBank/DDBJ databases">
        <authorList>
            <person name="de Groot N.N."/>
        </authorList>
    </citation>
    <scope>NUCLEOTIDE SEQUENCE [LARGE SCALE GENOMIC DNA]</scope>
    <source>
        <strain evidence="5 6">DSM 17890</strain>
    </source>
</reference>
<gene>
    <name evidence="5" type="ORF">SAMN05444336_102674</name>
</gene>
<dbReference type="PANTHER" id="PTHR30173">
    <property type="entry name" value="SIGMA 19 FACTOR"/>
    <property type="match status" value="1"/>
</dbReference>
<dbReference type="OrthoDB" id="9794372at2"/>
<dbReference type="InterPro" id="IPR036388">
    <property type="entry name" value="WH-like_DNA-bd_sf"/>
</dbReference>
<dbReference type="InterPro" id="IPR013325">
    <property type="entry name" value="RNA_pol_sigma_r2"/>
</dbReference>
<dbReference type="Pfam" id="PF08281">
    <property type="entry name" value="Sigma70_r4_2"/>
    <property type="match status" value="1"/>
</dbReference>
<dbReference type="STRING" id="356660.SAMN05444336_102674"/>
<evidence type="ECO:0000259" key="4">
    <source>
        <dbReference type="Pfam" id="PF08281"/>
    </source>
</evidence>
<dbReference type="NCBIfam" id="TIGR02937">
    <property type="entry name" value="sigma70-ECF"/>
    <property type="match status" value="1"/>
</dbReference>
<feature type="region of interest" description="Disordered" evidence="2">
    <location>
        <begin position="1"/>
        <end position="26"/>
    </location>
</feature>
<sequence length="367" mass="38363">MSGARGRGTPPSPDPSPDLARGPVPDAGPDAAEIFEAYRRRLFGLAYRMLGSVAEAEDVVQDAFLRWLAADRAGVARPGAWLATAATRLCLDRLRAARRARALYVGSWLPDPLPDAAPDLPPDLPTDLPPHMPPHLPRGAFREEPPDPAPGPDVALERAEAVSLALMLALDRLGPAERAAFLLHDVFGARFADIAATLGRTEAGCRQLAARARARLADAAPSVPRAAAPSDPEAARIADAFFAAARSGDAGALAALLAEGAALVSDGGGRARAALNPILGRDRVARFFAGIAAKRSRLYTDAAPVLARRLTLNGLPGLLSLGADGALQTLSVEIAAGRVVAVYMTRNPHKLAHLRAYLPENAPAPPS</sequence>
<evidence type="ECO:0000313" key="6">
    <source>
        <dbReference type="Proteomes" id="UP000199118"/>
    </source>
</evidence>
<evidence type="ECO:0000256" key="1">
    <source>
        <dbReference type="ARBA" id="ARBA00011344"/>
    </source>
</evidence>
<dbReference type="SUPFAM" id="SSF88946">
    <property type="entry name" value="Sigma2 domain of RNA polymerase sigma factors"/>
    <property type="match status" value="1"/>
</dbReference>
<feature type="region of interest" description="Disordered" evidence="2">
    <location>
        <begin position="116"/>
        <end position="152"/>
    </location>
</feature>
<dbReference type="InterPro" id="IPR007627">
    <property type="entry name" value="RNA_pol_sigma70_r2"/>
</dbReference>
<dbReference type="AlphaFoldDB" id="A0A1H2XAV6"/>
<feature type="domain" description="RNA polymerase sigma-70 region 2" evidence="3">
    <location>
        <begin position="34"/>
        <end position="99"/>
    </location>
</feature>
<dbReference type="InterPro" id="IPR014284">
    <property type="entry name" value="RNA_pol_sigma-70_dom"/>
</dbReference>
<dbReference type="Gene3D" id="1.10.10.10">
    <property type="entry name" value="Winged helix-like DNA-binding domain superfamily/Winged helix DNA-binding domain"/>
    <property type="match status" value="1"/>
</dbReference>
<organism evidence="5 6">
    <name type="scientific">Albimonas donghaensis</name>
    <dbReference type="NCBI Taxonomy" id="356660"/>
    <lineage>
        <taxon>Bacteria</taxon>
        <taxon>Pseudomonadati</taxon>
        <taxon>Pseudomonadota</taxon>
        <taxon>Alphaproteobacteria</taxon>
        <taxon>Rhodobacterales</taxon>
        <taxon>Paracoccaceae</taxon>
        <taxon>Albimonas</taxon>
    </lineage>
</organism>
<dbReference type="SUPFAM" id="SSF88659">
    <property type="entry name" value="Sigma3 and sigma4 domains of RNA polymerase sigma factors"/>
    <property type="match status" value="1"/>
</dbReference>
<dbReference type="InterPro" id="IPR032710">
    <property type="entry name" value="NTF2-like_dom_sf"/>
</dbReference>
<dbReference type="GO" id="GO:0016987">
    <property type="term" value="F:sigma factor activity"/>
    <property type="evidence" value="ECO:0007669"/>
    <property type="project" value="InterPro"/>
</dbReference>
<dbReference type="SUPFAM" id="SSF54427">
    <property type="entry name" value="NTF2-like"/>
    <property type="match status" value="1"/>
</dbReference>
<dbReference type="GO" id="GO:0003677">
    <property type="term" value="F:DNA binding"/>
    <property type="evidence" value="ECO:0007669"/>
    <property type="project" value="InterPro"/>
</dbReference>
<feature type="domain" description="RNA polymerase sigma factor 70 region 4 type 2" evidence="4">
    <location>
        <begin position="164"/>
        <end position="216"/>
    </location>
</feature>
<comment type="subunit">
    <text evidence="1">Interacts transiently with the RNA polymerase catalytic core formed by RpoA, RpoB, RpoC and RpoZ (2 alpha, 1 beta, 1 beta' and 1 omega subunit) to form the RNA polymerase holoenzyme that can initiate transcription.</text>
</comment>
<dbReference type="InterPro" id="IPR013324">
    <property type="entry name" value="RNA_pol_sigma_r3/r4-like"/>
</dbReference>
<dbReference type="Gene3D" id="3.10.450.50">
    <property type="match status" value="1"/>
</dbReference>
<dbReference type="Proteomes" id="UP000199118">
    <property type="component" value="Unassembled WGS sequence"/>
</dbReference>
<dbReference type="EMBL" id="FNMZ01000002">
    <property type="protein sequence ID" value="SDW90033.1"/>
    <property type="molecule type" value="Genomic_DNA"/>
</dbReference>
<dbReference type="InterPro" id="IPR013249">
    <property type="entry name" value="RNA_pol_sigma70_r4_t2"/>
</dbReference>
<dbReference type="RefSeq" id="WP_092680881.1">
    <property type="nucleotide sequence ID" value="NZ_FNMZ01000002.1"/>
</dbReference>
<accession>A0A1H2XAV6</accession>
<dbReference type="NCBIfam" id="NF007214">
    <property type="entry name" value="PRK09636.1"/>
    <property type="match status" value="1"/>
</dbReference>